<dbReference type="InterPro" id="IPR022385">
    <property type="entry name" value="Rhs_assc_core"/>
</dbReference>
<reference evidence="5 6" key="1">
    <citation type="submission" date="2019-09" db="EMBL/GenBank/DDBJ databases">
        <authorList>
            <person name="Depoorter E."/>
        </authorList>
    </citation>
    <scope>NUCLEOTIDE SEQUENCE [LARGE SCALE GENOMIC DNA]</scope>
    <source>
        <strain evidence="5">LMG 13014</strain>
    </source>
</reference>
<dbReference type="EMBL" id="CABVQC010000039">
    <property type="protein sequence ID" value="VWC06847.1"/>
    <property type="molecule type" value="Genomic_DNA"/>
</dbReference>
<proteinExistence type="predicted"/>
<gene>
    <name evidence="5" type="ORF">BLA13014_05021</name>
</gene>
<evidence type="ECO:0000256" key="2">
    <source>
        <dbReference type="SAM" id="MobiDB-lite"/>
    </source>
</evidence>
<dbReference type="InterPro" id="IPR045351">
    <property type="entry name" value="DUF6531"/>
</dbReference>
<dbReference type="Gene3D" id="2.180.10.10">
    <property type="entry name" value="RHS repeat-associated core"/>
    <property type="match status" value="3"/>
</dbReference>
<feature type="domain" description="Teneurin-like YD-shell" evidence="4">
    <location>
        <begin position="792"/>
        <end position="920"/>
    </location>
</feature>
<dbReference type="RefSeq" id="WP_175024515.1">
    <property type="nucleotide sequence ID" value="NZ_CABVQC010000039.1"/>
</dbReference>
<dbReference type="PANTHER" id="PTHR32305">
    <property type="match status" value="1"/>
</dbReference>
<dbReference type="PANTHER" id="PTHR32305:SF15">
    <property type="entry name" value="PROTEIN RHSA-RELATED"/>
    <property type="match status" value="1"/>
</dbReference>
<dbReference type="Proteomes" id="UP000494261">
    <property type="component" value="Unassembled WGS sequence"/>
</dbReference>
<dbReference type="InterPro" id="IPR008727">
    <property type="entry name" value="PAAR_motif"/>
</dbReference>
<evidence type="ECO:0000256" key="1">
    <source>
        <dbReference type="ARBA" id="ARBA00022737"/>
    </source>
</evidence>
<accession>A0A6P2PFV2</accession>
<protein>
    <submittedName>
        <fullName evidence="5">Type IV secretion protein Rhs</fullName>
    </submittedName>
</protein>
<organism evidence="5 6">
    <name type="scientific">Burkholderia aenigmatica</name>
    <dbReference type="NCBI Taxonomy" id="2015348"/>
    <lineage>
        <taxon>Bacteria</taxon>
        <taxon>Pseudomonadati</taxon>
        <taxon>Pseudomonadota</taxon>
        <taxon>Betaproteobacteria</taxon>
        <taxon>Burkholderiales</taxon>
        <taxon>Burkholderiaceae</taxon>
        <taxon>Burkholderia</taxon>
        <taxon>Burkholderia cepacia complex</taxon>
    </lineage>
</organism>
<evidence type="ECO:0000259" key="4">
    <source>
        <dbReference type="Pfam" id="PF25023"/>
    </source>
</evidence>
<dbReference type="InterPro" id="IPR006530">
    <property type="entry name" value="YD"/>
</dbReference>
<dbReference type="InterPro" id="IPR056823">
    <property type="entry name" value="TEN-like_YD-shell"/>
</dbReference>
<feature type="region of interest" description="Disordered" evidence="2">
    <location>
        <begin position="1"/>
        <end position="26"/>
    </location>
</feature>
<keyword evidence="1" id="KW-0677">Repeat</keyword>
<evidence type="ECO:0000313" key="6">
    <source>
        <dbReference type="Proteomes" id="UP000494261"/>
    </source>
</evidence>
<dbReference type="NCBIfam" id="TIGR01643">
    <property type="entry name" value="YD_repeat_2x"/>
    <property type="match status" value="1"/>
</dbReference>
<feature type="domain" description="Teneurin-like YD-shell" evidence="4">
    <location>
        <begin position="1016"/>
        <end position="1271"/>
    </location>
</feature>
<dbReference type="Pfam" id="PF25023">
    <property type="entry name" value="TEN_YD-shell"/>
    <property type="match status" value="2"/>
</dbReference>
<dbReference type="Pfam" id="PF05488">
    <property type="entry name" value="PAAR_motif"/>
    <property type="match status" value="1"/>
</dbReference>
<name>A0A6P2PFV2_9BURK</name>
<dbReference type="InterPro" id="IPR050708">
    <property type="entry name" value="T6SS_VgrG/RHS"/>
</dbReference>
<evidence type="ECO:0000259" key="3">
    <source>
        <dbReference type="Pfam" id="PF20148"/>
    </source>
</evidence>
<sequence length="1550" mass="171970">MSESETSLTRASSSSESHATHSHSSADTACDSLLDTVKSTFDPFKQTFTSDGSVFHHVSDAVNSLASLQGMPSQLLNTGIAQIPLLDKMPGMPAATIGVPHLGTPHAHSHPPSSGFPLPSVGATIGSGCLSVLIGGIPAARVLDIGIAPTCGGITPYFDIQTGSSNTFIGGMRAARMGIDMTRHCNPMGHMGHSGGEAASAAEKGEEVANEAAQVSGRSKLLGRAGKVWKLGNAAVGPASGVATAADDASQGEIAAAAMTAAQTAADLAFMMLSNLMGKDPGIEPSMGTLLAGDPTVLIGGFPLPDSQMMWHKAKHGIGKKVRPKLPKPLQELACEFWGEPVSAVTGDVRNDFQDYQTNEVVSFEWSRFYSSGRSKLDSPLGYGYRHSWQHELRFLRTRAVYIAPSGTEVFFAQQPDGHYRRDGDGYELVQSGKHRFTIRHEIEGEIDFDRAEYNAPSAICIAQIRDGKRSVLRNDTNQRLAQIAQHDGRGNVSRIVAFQHDDDGHIVEVRLTETGGQTSRVARYAYDPRGCMIRCENALGLSSNYVFDASRRMMRSTDANGYSFIYRYDVSGRCIETTGQDGLWRTQFQYHPGRTIVTQSDGGVWCVLYNDAGTITRVVDPYQGSMEYVLGKNGRIDSEVGAGGRVIHWLYDDRGRNTGRVDQWGNIWPPKDEAPVLPELPPDFLPGTPLGMQWGDSAPTDLSGSVQLPPEQERLIAPIVERIAMSRLGNTTVLNPAGWIVTSNSQSGGTERFLHDAAGNVIERQDGDGRNYSYEYASWNMCMTETDPLGNRIQYRYDQKEQIESIVDANGNQSEYTYDYRGRVKSVLRHDTLRELYEYDADDHITRKTDSNGNTLIHLEIGECGLPVKRTLASGETHRYAYDQRGKITKASTEIFDIAIKYDLDGRLISDMRDGIGIVRHTANGSRYTKYLDRFVVRREAISEGEISFHTPTGAVHRILRDKSGRILLRLGSGTNLLYLFDSVGRCHGRLQWPDIAPTQNRLVRYDYSATGELNRAFDSSSRKTEYLYDLAHRLIGQICDGMPVRHFTYDRGGNVLSNSELERLSYTEGNRLHTTSRARYRYNTRNHLAEEIGNDGRCIEFHYDSTDLLTRIEWSDRQEIWTAKYDGLSRRQFKQIGTERTEYYWEGDRLAAEIAPDHRLRLYLYANDLAFVPFMFIDYSDLDADPKEGAEYFIESNQIGLPERIENSEGQTVWSALDIDPYGKIIVAPGNTIDYDFRWAGHHYDNETGLHYNRFRSYHPGLCRYLQSDPIGQSGGINLYAYPSNPLVFIDATGLACVKDGHKSTKGGNCEPSCFVETPESEKNKCPECKHENPDHVKISDEEWNSEKAKLGENASDEQVAESIAKKLAQEALDSFNSNLKRPVKKRTVTIRGIDLRARPSSARPCLSVVVDKQNRRAYFGQNQDWPPHFHATDSDMMIRNRIITTAQNCIKKLGNKVTTCCSDDQNHSFNNGIPGRHSEVHATVAALRARGDTDIGNLVIYNAKIKEKNGSFGDTVEAMPRCDHCNPITDGAIVHHEIAEAEAAELL</sequence>
<evidence type="ECO:0000313" key="5">
    <source>
        <dbReference type="EMBL" id="VWC06847.1"/>
    </source>
</evidence>
<feature type="domain" description="DUF6531" evidence="3">
    <location>
        <begin position="339"/>
        <end position="412"/>
    </location>
</feature>
<dbReference type="Pfam" id="PF20148">
    <property type="entry name" value="DUF6531"/>
    <property type="match status" value="1"/>
</dbReference>
<dbReference type="CDD" id="cd14740">
    <property type="entry name" value="PAAR_4"/>
    <property type="match status" value="1"/>
</dbReference>
<dbReference type="NCBIfam" id="TIGR03696">
    <property type="entry name" value="Rhs_assc_core"/>
    <property type="match status" value="1"/>
</dbReference>